<keyword evidence="7 9" id="KW-0663">Pyridoxal phosphate</keyword>
<dbReference type="Gene3D" id="3.40.640.10">
    <property type="entry name" value="Type I PLP-dependent aspartate aminotransferase-like (Major domain)"/>
    <property type="match status" value="1"/>
</dbReference>
<dbReference type="AlphaFoldDB" id="A0A443M0J0"/>
<evidence type="ECO:0000259" key="10">
    <source>
        <dbReference type="Pfam" id="PF00155"/>
    </source>
</evidence>
<protein>
    <recommendedName>
        <fullName evidence="9">Histidinol-phosphate aminotransferase</fullName>
        <ecNumber evidence="9">2.6.1.9</ecNumber>
    </recommendedName>
    <alternativeName>
        <fullName evidence="9">Imidazole acetol-phosphate transaminase</fullName>
    </alternativeName>
</protein>
<comment type="subunit">
    <text evidence="4 9">Homodimer.</text>
</comment>
<dbReference type="EMBL" id="SAVA01000001">
    <property type="protein sequence ID" value="RWR54968.1"/>
    <property type="molecule type" value="Genomic_DNA"/>
</dbReference>
<accession>A0A443M0J0</accession>
<dbReference type="EC" id="2.6.1.9" evidence="9"/>
<keyword evidence="9" id="KW-0368">Histidine biosynthesis</keyword>
<dbReference type="SUPFAM" id="SSF53383">
    <property type="entry name" value="PLP-dependent transferases"/>
    <property type="match status" value="1"/>
</dbReference>
<reference evidence="11" key="2">
    <citation type="submission" date="2019-01" db="EMBL/GenBank/DDBJ databases">
        <authorList>
            <person name="Li Y."/>
        </authorList>
    </citation>
    <scope>NUCLEOTIDE SEQUENCE [LARGE SCALE GENOMIC DNA]</scope>
    <source>
        <strain evidence="11">CGMCC 1.12963</strain>
    </source>
</reference>
<evidence type="ECO:0000256" key="9">
    <source>
        <dbReference type="HAMAP-Rule" id="MF_01023"/>
    </source>
</evidence>
<dbReference type="GO" id="GO:0030170">
    <property type="term" value="F:pyridoxal phosphate binding"/>
    <property type="evidence" value="ECO:0007669"/>
    <property type="project" value="InterPro"/>
</dbReference>
<dbReference type="InterPro" id="IPR015424">
    <property type="entry name" value="PyrdxlP-dep_Trfase"/>
</dbReference>
<sequence>MNDLIRPKPGILDIALYEGGAAHVAGLSDAVKLSSNENPFGPSDKAKEAFSRAVHKLNRYPSTDHAGLRQAIGEVHGLDPAQIICGVGSDELIRMIVNAYAGPKDEVLFTEHGFLMYRIAALGAGATPVAVAERERTTDVDALLKACTKKTKLVFLANPNNPTGTMIGLAELERLAMGLPKQAILVIDGAYAEYVEGYDGGADLATRLPNVFMTRTFSKIYGLGGLRIGWGYGPRHIIDVLNRIRDPFNLSTAQLETAEAAIRDQDWITRCRDDNTRLRGWLAEALAERGVPSDTSTANFILARFASEEEAVACDEFLKKDGLIVRRVAGYGLPNCLRITVGDEPSCRRVAHMIGQFKAGAAA</sequence>
<dbReference type="GO" id="GO:0000105">
    <property type="term" value="P:L-histidine biosynthetic process"/>
    <property type="evidence" value="ECO:0007669"/>
    <property type="project" value="UniProtKB-UniRule"/>
</dbReference>
<evidence type="ECO:0000256" key="4">
    <source>
        <dbReference type="ARBA" id="ARBA00011738"/>
    </source>
</evidence>
<keyword evidence="9" id="KW-0028">Amino-acid biosynthesis</keyword>
<dbReference type="PANTHER" id="PTHR43643">
    <property type="entry name" value="HISTIDINOL-PHOSPHATE AMINOTRANSFERASE 2"/>
    <property type="match status" value="1"/>
</dbReference>
<dbReference type="Proteomes" id="UP000288071">
    <property type="component" value="Unassembled WGS sequence"/>
</dbReference>
<dbReference type="InterPro" id="IPR050106">
    <property type="entry name" value="HistidinolP_aminotransfase"/>
</dbReference>
<dbReference type="UniPathway" id="UPA00031">
    <property type="reaction ID" value="UER00012"/>
</dbReference>
<feature type="modified residue" description="N6-(pyridoxal phosphate)lysine" evidence="9">
    <location>
        <position position="219"/>
    </location>
</feature>
<keyword evidence="5 9" id="KW-0032">Aminotransferase</keyword>
<dbReference type="PANTHER" id="PTHR43643:SF3">
    <property type="entry name" value="HISTIDINOL-PHOSPHATE AMINOTRANSFERASE"/>
    <property type="match status" value="1"/>
</dbReference>
<comment type="similarity">
    <text evidence="3 9">Belongs to the class-II pyridoxal-phosphate-dependent aminotransferase family. Histidinol-phosphate aminotransferase subfamily.</text>
</comment>
<evidence type="ECO:0000313" key="12">
    <source>
        <dbReference type="Proteomes" id="UP000288071"/>
    </source>
</evidence>
<evidence type="ECO:0000256" key="7">
    <source>
        <dbReference type="ARBA" id="ARBA00022898"/>
    </source>
</evidence>
<comment type="caution">
    <text evidence="11">The sequence shown here is derived from an EMBL/GenBank/DDBJ whole genome shotgun (WGS) entry which is preliminary data.</text>
</comment>
<dbReference type="NCBIfam" id="TIGR01141">
    <property type="entry name" value="hisC"/>
    <property type="match status" value="1"/>
</dbReference>
<evidence type="ECO:0000313" key="11">
    <source>
        <dbReference type="EMBL" id="RWR54968.1"/>
    </source>
</evidence>
<dbReference type="RefSeq" id="WP_128154578.1">
    <property type="nucleotide sequence ID" value="NZ_JBHSOM010000007.1"/>
</dbReference>
<evidence type="ECO:0000256" key="1">
    <source>
        <dbReference type="ARBA" id="ARBA00001933"/>
    </source>
</evidence>
<evidence type="ECO:0000256" key="8">
    <source>
        <dbReference type="ARBA" id="ARBA00047481"/>
    </source>
</evidence>
<dbReference type="Gene3D" id="3.90.1150.10">
    <property type="entry name" value="Aspartate Aminotransferase, domain 1"/>
    <property type="match status" value="1"/>
</dbReference>
<dbReference type="InterPro" id="IPR005861">
    <property type="entry name" value="HisP_aminotrans"/>
</dbReference>
<dbReference type="InterPro" id="IPR015422">
    <property type="entry name" value="PyrdxlP-dep_Trfase_small"/>
</dbReference>
<keyword evidence="6 9" id="KW-0808">Transferase</keyword>
<evidence type="ECO:0000256" key="3">
    <source>
        <dbReference type="ARBA" id="ARBA00007970"/>
    </source>
</evidence>
<evidence type="ECO:0000256" key="6">
    <source>
        <dbReference type="ARBA" id="ARBA00022679"/>
    </source>
</evidence>
<evidence type="ECO:0000256" key="5">
    <source>
        <dbReference type="ARBA" id="ARBA00022576"/>
    </source>
</evidence>
<dbReference type="InterPro" id="IPR015421">
    <property type="entry name" value="PyrdxlP-dep_Trfase_major"/>
</dbReference>
<dbReference type="Pfam" id="PF00155">
    <property type="entry name" value="Aminotran_1_2"/>
    <property type="match status" value="1"/>
</dbReference>
<feature type="domain" description="Aminotransferase class I/classII large" evidence="10">
    <location>
        <begin position="29"/>
        <end position="353"/>
    </location>
</feature>
<proteinExistence type="inferred from homology"/>
<dbReference type="CDD" id="cd00609">
    <property type="entry name" value="AAT_like"/>
    <property type="match status" value="1"/>
</dbReference>
<gene>
    <name evidence="9" type="primary">hisC</name>
    <name evidence="11" type="ORF">EOW66_02590</name>
</gene>
<comment type="cofactor">
    <cofactor evidence="1 9">
        <name>pyridoxal 5'-phosphate</name>
        <dbReference type="ChEBI" id="CHEBI:597326"/>
    </cofactor>
</comment>
<dbReference type="GO" id="GO:0004400">
    <property type="term" value="F:histidinol-phosphate transaminase activity"/>
    <property type="evidence" value="ECO:0007669"/>
    <property type="project" value="UniProtKB-UniRule"/>
</dbReference>
<name>A0A443M0J0_9RHOB</name>
<dbReference type="InterPro" id="IPR004839">
    <property type="entry name" value="Aminotransferase_I/II_large"/>
</dbReference>
<organism evidence="11 12">
    <name type="scientific">Paenirhodobacter huangdaonensis</name>
    <dbReference type="NCBI Taxonomy" id="2501515"/>
    <lineage>
        <taxon>Bacteria</taxon>
        <taxon>Pseudomonadati</taxon>
        <taxon>Pseudomonadota</taxon>
        <taxon>Alphaproteobacteria</taxon>
        <taxon>Rhodobacterales</taxon>
        <taxon>Rhodobacter group</taxon>
        <taxon>Paenirhodobacter</taxon>
    </lineage>
</organism>
<dbReference type="HAMAP" id="MF_01023">
    <property type="entry name" value="HisC_aminotrans_2"/>
    <property type="match status" value="1"/>
</dbReference>
<comment type="catalytic activity">
    <reaction evidence="8 9">
        <text>L-histidinol phosphate + 2-oxoglutarate = 3-(imidazol-4-yl)-2-oxopropyl phosphate + L-glutamate</text>
        <dbReference type="Rhea" id="RHEA:23744"/>
        <dbReference type="ChEBI" id="CHEBI:16810"/>
        <dbReference type="ChEBI" id="CHEBI:29985"/>
        <dbReference type="ChEBI" id="CHEBI:57766"/>
        <dbReference type="ChEBI" id="CHEBI:57980"/>
        <dbReference type="EC" id="2.6.1.9"/>
    </reaction>
</comment>
<comment type="pathway">
    <text evidence="2 9">Amino-acid biosynthesis; L-histidine biosynthesis; L-histidine from 5-phospho-alpha-D-ribose 1-diphosphate: step 7/9.</text>
</comment>
<evidence type="ECO:0000256" key="2">
    <source>
        <dbReference type="ARBA" id="ARBA00005011"/>
    </source>
</evidence>
<reference evidence="11" key="1">
    <citation type="submission" date="2019-01" db="EMBL/GenBank/DDBJ databases">
        <title>Sinorhodobacter populi sp. nov. isolated from the symptomatic bark tissue of Populus euramericana canker.</title>
        <authorList>
            <person name="Xu G."/>
        </authorList>
    </citation>
    <scope>NUCLEOTIDE SEQUENCE [LARGE SCALE GENOMIC DNA]</scope>
    <source>
        <strain evidence="11">CGMCC 1.12963</strain>
    </source>
</reference>
<keyword evidence="12" id="KW-1185">Reference proteome</keyword>